<keyword evidence="2" id="KW-1185">Reference proteome</keyword>
<organism evidence="1 2">
    <name type="scientific">Metabacillus herbersteinensis</name>
    <dbReference type="NCBI Taxonomy" id="283816"/>
    <lineage>
        <taxon>Bacteria</taxon>
        <taxon>Bacillati</taxon>
        <taxon>Bacillota</taxon>
        <taxon>Bacilli</taxon>
        <taxon>Bacillales</taxon>
        <taxon>Bacillaceae</taxon>
        <taxon>Metabacillus</taxon>
    </lineage>
</organism>
<evidence type="ECO:0000313" key="2">
    <source>
        <dbReference type="Proteomes" id="UP001589854"/>
    </source>
</evidence>
<dbReference type="RefSeq" id="WP_378937007.1">
    <property type="nucleotide sequence ID" value="NZ_JBHLVO010000022.1"/>
</dbReference>
<reference evidence="1 2" key="1">
    <citation type="submission" date="2024-09" db="EMBL/GenBank/DDBJ databases">
        <authorList>
            <person name="Sun Q."/>
            <person name="Mori K."/>
        </authorList>
    </citation>
    <scope>NUCLEOTIDE SEQUENCE [LARGE SCALE GENOMIC DNA]</scope>
    <source>
        <strain evidence="1 2">CCM 7228</strain>
    </source>
</reference>
<dbReference type="InterPro" id="IPR046060">
    <property type="entry name" value="DUF6018"/>
</dbReference>
<gene>
    <name evidence="1" type="ORF">ACFFIX_19460</name>
</gene>
<proteinExistence type="predicted"/>
<dbReference type="EMBL" id="JBHLVO010000022">
    <property type="protein sequence ID" value="MFC0273572.1"/>
    <property type="molecule type" value="Genomic_DNA"/>
</dbReference>
<evidence type="ECO:0000313" key="1">
    <source>
        <dbReference type="EMBL" id="MFC0273572.1"/>
    </source>
</evidence>
<dbReference type="Pfam" id="PF19482">
    <property type="entry name" value="DUF6018"/>
    <property type="match status" value="1"/>
</dbReference>
<sequence>MGATLAEFFNKRDVIENCRKAVQGKTIFYHQPRIAAEVILKNGTRRIFRCRSNNHSTAIGEVLAFVKAVEVATEESVVWRFKGEKVFHMGSEKPFELSKKNKVLHFIKELFDLND</sequence>
<name>A0ABV6GIQ4_9BACI</name>
<accession>A0ABV6GIQ4</accession>
<comment type="caution">
    <text evidence="1">The sequence shown here is derived from an EMBL/GenBank/DDBJ whole genome shotgun (WGS) entry which is preliminary data.</text>
</comment>
<dbReference type="Proteomes" id="UP001589854">
    <property type="component" value="Unassembled WGS sequence"/>
</dbReference>
<protein>
    <submittedName>
        <fullName evidence="1">DUF6018 family natural product bioysynthesis protein</fullName>
    </submittedName>
</protein>